<dbReference type="InterPro" id="IPR038892">
    <property type="entry name" value="SMCHD1"/>
</dbReference>
<evidence type="ECO:0000259" key="3">
    <source>
        <dbReference type="SMART" id="SM00968"/>
    </source>
</evidence>
<dbReference type="PANTHER" id="PTHR22640">
    <property type="entry name" value="STRUCTURAL MAINTENANCE OF CHROMOSOMES FLEXIBLE HINGE DOMAIN-CONTAINING PROTEIN 1"/>
    <property type="match status" value="1"/>
</dbReference>
<dbReference type="Pfam" id="PF26194">
    <property type="entry name" value="Ig_SMCHD1_1st"/>
    <property type="match status" value="1"/>
</dbReference>
<dbReference type="InterPro" id="IPR058614">
    <property type="entry name" value="Ig_SMCHD1_5th"/>
</dbReference>
<organism evidence="4 5">
    <name type="scientific">Biomphalaria glabrata</name>
    <name type="common">Bloodfluke planorb</name>
    <name type="synonym">Freshwater snail</name>
    <dbReference type="NCBI Taxonomy" id="6526"/>
    <lineage>
        <taxon>Eukaryota</taxon>
        <taxon>Metazoa</taxon>
        <taxon>Spiralia</taxon>
        <taxon>Lophotrochozoa</taxon>
        <taxon>Mollusca</taxon>
        <taxon>Gastropoda</taxon>
        <taxon>Heterobranchia</taxon>
        <taxon>Euthyneura</taxon>
        <taxon>Panpulmonata</taxon>
        <taxon>Hygrophila</taxon>
        <taxon>Lymnaeoidea</taxon>
        <taxon>Planorbidae</taxon>
        <taxon>Biomphalaria</taxon>
    </lineage>
</organism>
<dbReference type="GO" id="GO:0005524">
    <property type="term" value="F:ATP binding"/>
    <property type="evidence" value="ECO:0007669"/>
    <property type="project" value="InterPro"/>
</dbReference>
<sequence>MAAPIEDSDNLLIFVHDRRTEASPEVKLSLSGIQSYLAFRDKIKEVLKIDSDDFVIATTSREEIKDQESFEFIENGDTFYILKEVTQELCAPTHERVDYLPHYDTIVKGGMYEYYASEGQNPLPYAFAELIDNSIAATVLNDGPRQIELRLYLDDAAVNKNCIVVIDNGKGMTPRQLNNWAIYRLSKFTRQEKRLSQGKKNSKSNPDIEITEQKIVDDSLSPAGTWAPKFMNSDISYFGVGGKQAVFFIGTSVRMISKPKDSTDVHELVISKEEFEKREKNNQSIYTGYIKNRKPGDTSHIHSEEDNLIKLITEEPTRGSFTAVVIQGVNTQHVTYLKQNFKMWTRQLAHIYHFYLHGPDGNKENVSISPDTSPFNNINITVNVHIRGHPNPKSVELRTIIDDMQSMFVRTAASTFDFKAYVDGSTAVEGVIRYHPFLYDKETYPSDIYGVKIDTEPEDDHGYAINDRPARGRRPIFETYWNGRLIPYTVIEDFDWCSLPKRQKNIPSECYNRISGVLWTNDSFQVSTNKLTFMDLELKLKDKNTNFVRIVNGHDKRTSIEREFQSWLKECNELYDKQIFFLGNQGQVTRTDLPRHKQIPWTKFSMVEWDGKVYDTGLMVRILRTTPALYGTIQAFYLYGEYEGDIYAMGGDIEILQEPQSLYSERRFVPINKLDRGTSTLQIKKYIEEEESKLPDHLIVTWPNGMEVVQNEKRNAGKTIGDIKVEISNKRGEKISKIPFSAAGTKKLLVELKLIWHASHGDETIVSLVSQHGKTWPYWFRKMDSAKNLGNYTLQLNTVLNESGNTLFAGKELPSYKIKFSVIEADPEKFTVGILDGPFKVGVPFQIPLEFQDKYNNSTRAPAKLKPMLDADGLELSYENTQIKGNSCFIKGVVAKGIVTRSSEKSFNLKVSIPGLEQTHLLKIRLLPGPAANLVVKPETEITIENGSAPTYFLEVQDIAGNITSGTKLNVVAKMMGASGLPIMVIDCSATGTATLVCKPIFIKNMSGEKNITVVFDIQGSRGMSPIERIIRVVPSNRASVIKASYKSGNKEIEIKNGDILELEAGTELNPIMFEVLNEAGEILELDDKLAAKIKVNWAPKSLKDQLQRKCLPPLKVSTSVLEPKYCSISLMEGEGIELQFTVRSLPAPASQLLCELKGESSTLLGEQLQGAILVSMKDKFGNQVPYLNSCKEISCSGDGLKVQELIKTLDNQKCLISNLIFTSMGMKEVEVKWKELKSSVKFEVKAGAPTQLEVLDWVVDEPILVFSGKPLSQPFRVQLLDAEKNPCHLNNVKVQIVRDQKLKLHPAPVFVRTDNLGIADFGVLTITANSGIYDIQPKANIFKTVINGPKFIVNVQPDPLKPSAVEVSYNPKMTITAGQTFPDFTVTVISEDGSLLRSATLDQVSMRLWRKEPEAANAKPEIIQFQASNKEDVGTFSFKKCQVPETSGNYNVMFVYSGGSVELLSIVNTLIVNPGSPAELISLDRRTTPTVSNTKSAASRTLIKSLVLELRDEFHNSLTKGYNGKVKVQITSAKKMDEIPVFVNGDTLREFPLLAGQCTLQNLILQENASGKDGFEYTLSCTVQCELIPKNKPVPPLDIPFLFYNDAKKQQQMASLSVERDTLQSTIKTYKSMFETQQQLIAELRAAVNETLKEEQNLRGELRKQNIPGTQLQSVETVDKLIAARVKEREQVLRSPRRTCSLSPAETSDTDILGKIAHLALVQQDEIARVLSWHMSADMDCVVTLTTQKAKEVYQRTQGRQQVLPLDSIYRKNLPEWDKPLPHIRFQPKYKPAGNPVYARNLLEFTRDEESCRVVFGMLLGDTLILDTLDQANQYRQEIIKYTHCPTILTRSGDRIRSNGKFGGTMNKAPPMDKLKGCVFGQPLPIAYHALCTQIETLEKYKTALAASIQSHDELQEQINLQKDPETLEKYKECKEAEVKLKEVEQKLGMNMPTRNLKHQTSTPTGTEPALKKTKSEQSPATPSRLSVVHPSPRSRNGPSPIVVDPSATPSRMSSRIASMTTVISEDGRKRLKKSL</sequence>
<keyword evidence="1" id="KW-0175">Coiled coil</keyword>
<dbReference type="InterPro" id="IPR036890">
    <property type="entry name" value="HATPase_C_sf"/>
</dbReference>
<dbReference type="Pfam" id="PF22899">
    <property type="entry name" value="SMCHD1_S5"/>
    <property type="match status" value="1"/>
</dbReference>
<keyword evidence="4" id="KW-1185">Reference proteome</keyword>
<dbReference type="RefSeq" id="XP_055871189.1">
    <property type="nucleotide sequence ID" value="XM_056015214.1"/>
</dbReference>
<feature type="coiled-coil region" evidence="1">
    <location>
        <begin position="1635"/>
        <end position="1666"/>
    </location>
</feature>
<dbReference type="InterPro" id="IPR055109">
    <property type="entry name" value="SMCHD1_S5"/>
</dbReference>
<evidence type="ECO:0000313" key="4">
    <source>
        <dbReference type="Proteomes" id="UP001165740"/>
    </source>
</evidence>
<name>A0A9W2Z874_BIOGL</name>
<dbReference type="Gene3D" id="3.30.70.1620">
    <property type="match status" value="1"/>
</dbReference>
<dbReference type="OMA" id="PIECFNR"/>
<gene>
    <name evidence="5" type="primary">LOC106073145</name>
</gene>
<dbReference type="GO" id="GO:0051276">
    <property type="term" value="P:chromosome organization"/>
    <property type="evidence" value="ECO:0007669"/>
    <property type="project" value="InterPro"/>
</dbReference>
<evidence type="ECO:0000313" key="5">
    <source>
        <dbReference type="RefSeq" id="XP_055871189.1"/>
    </source>
</evidence>
<evidence type="ECO:0000256" key="1">
    <source>
        <dbReference type="SAM" id="Coils"/>
    </source>
</evidence>
<reference evidence="5" key="1">
    <citation type="submission" date="2025-08" db="UniProtKB">
        <authorList>
            <consortium name="RefSeq"/>
        </authorList>
    </citation>
    <scope>IDENTIFICATION</scope>
</reference>
<dbReference type="PANTHER" id="PTHR22640:SF2">
    <property type="entry name" value="STRUCTURAL MAINTENANCE OF CHROMOSOMES FLEXIBLE HINGE DOMAIN-CONTAINING PROTEIN 1"/>
    <property type="match status" value="1"/>
</dbReference>
<dbReference type="SUPFAM" id="SSF75553">
    <property type="entry name" value="Smc hinge domain"/>
    <property type="match status" value="1"/>
</dbReference>
<dbReference type="Pfam" id="PF06470">
    <property type="entry name" value="SMC_hinge"/>
    <property type="match status" value="1"/>
</dbReference>
<dbReference type="InterPro" id="IPR010935">
    <property type="entry name" value="SMC_hinge"/>
</dbReference>
<dbReference type="OrthoDB" id="10036779at2759"/>
<feature type="compositionally biased region" description="Polar residues" evidence="2">
    <location>
        <begin position="2009"/>
        <end position="2025"/>
    </location>
</feature>
<feature type="domain" description="SMC hinge" evidence="3">
    <location>
        <begin position="1711"/>
        <end position="1837"/>
    </location>
</feature>
<dbReference type="Gene3D" id="1.20.1060.20">
    <property type="match status" value="1"/>
</dbReference>
<dbReference type="GeneID" id="106073145"/>
<dbReference type="Pfam" id="PF26195">
    <property type="entry name" value="Ig_SMCHD1_2nd"/>
    <property type="match status" value="1"/>
</dbReference>
<dbReference type="Pfam" id="PF26199">
    <property type="entry name" value="Ig_SMCHD1_8th"/>
    <property type="match status" value="1"/>
</dbReference>
<dbReference type="Pfam" id="PF26197">
    <property type="entry name" value="Ig_SMCHD1_5th"/>
    <property type="match status" value="1"/>
</dbReference>
<dbReference type="GO" id="GO:0006302">
    <property type="term" value="P:double-strand break repair"/>
    <property type="evidence" value="ECO:0007669"/>
    <property type="project" value="InterPro"/>
</dbReference>
<dbReference type="Pfam" id="PF13589">
    <property type="entry name" value="HATPase_c_3"/>
    <property type="match status" value="1"/>
</dbReference>
<protein>
    <submittedName>
        <fullName evidence="5">Structural maintenance of chromosomes flexible hinge domain-containing protein 1-like</fullName>
    </submittedName>
</protein>
<dbReference type="GO" id="GO:0005694">
    <property type="term" value="C:chromosome"/>
    <property type="evidence" value="ECO:0007669"/>
    <property type="project" value="InterPro"/>
</dbReference>
<dbReference type="Pfam" id="PF26196">
    <property type="entry name" value="Ig_SMCHD1_4th"/>
    <property type="match status" value="1"/>
</dbReference>
<dbReference type="InterPro" id="IPR058611">
    <property type="entry name" value="Ig_SMCHD1_1st"/>
</dbReference>
<evidence type="ECO:0000256" key="2">
    <source>
        <dbReference type="SAM" id="MobiDB-lite"/>
    </source>
</evidence>
<dbReference type="InterPro" id="IPR058613">
    <property type="entry name" value="Ig_SMCHD1_4th"/>
</dbReference>
<dbReference type="InterPro" id="IPR058615">
    <property type="entry name" value="Ig_SMCHD1_6th"/>
</dbReference>
<dbReference type="Gene3D" id="3.30.565.10">
    <property type="entry name" value="Histidine kinase-like ATPase, C-terminal domain"/>
    <property type="match status" value="1"/>
</dbReference>
<dbReference type="InterPro" id="IPR058612">
    <property type="entry name" value="Ig_SMCHD1_2nd"/>
</dbReference>
<dbReference type="Pfam" id="PF26201">
    <property type="entry name" value="Ig_SMCHD1_7th"/>
    <property type="match status" value="1"/>
</dbReference>
<dbReference type="InterPro" id="IPR036277">
    <property type="entry name" value="SMC_hinge_sf"/>
</dbReference>
<dbReference type="InterPro" id="IPR058616">
    <property type="entry name" value="Ig_SMCHD1_8th"/>
</dbReference>
<dbReference type="SUPFAM" id="SSF55874">
    <property type="entry name" value="ATPase domain of HSP90 chaperone/DNA topoisomerase II/histidine kinase"/>
    <property type="match status" value="1"/>
</dbReference>
<dbReference type="Pfam" id="PF26198">
    <property type="entry name" value="Ig_SMCHD1_6th"/>
    <property type="match status" value="1"/>
</dbReference>
<dbReference type="SMART" id="SM00968">
    <property type="entry name" value="SMC_hinge"/>
    <property type="match status" value="1"/>
</dbReference>
<feature type="region of interest" description="Disordered" evidence="2">
    <location>
        <begin position="1950"/>
        <end position="2037"/>
    </location>
</feature>
<accession>A0A9W2Z874</accession>
<dbReference type="Proteomes" id="UP001165740">
    <property type="component" value="Chromosome 17"/>
</dbReference>
<proteinExistence type="predicted"/>
<dbReference type="InterPro" id="IPR058617">
    <property type="entry name" value="Ig_SMCHD1_7th"/>
</dbReference>